<name>A0A545TT10_9PROT</name>
<evidence type="ECO:0000313" key="1">
    <source>
        <dbReference type="EMBL" id="TQV80357.1"/>
    </source>
</evidence>
<protein>
    <submittedName>
        <fullName evidence="1">Uncharacterized protein</fullName>
    </submittedName>
</protein>
<accession>A0A545TT10</accession>
<organism evidence="1 2">
    <name type="scientific">Denitrobaculum tricleocarpae</name>
    <dbReference type="NCBI Taxonomy" id="2591009"/>
    <lineage>
        <taxon>Bacteria</taxon>
        <taxon>Pseudomonadati</taxon>
        <taxon>Pseudomonadota</taxon>
        <taxon>Alphaproteobacteria</taxon>
        <taxon>Rhodospirillales</taxon>
        <taxon>Rhodospirillaceae</taxon>
        <taxon>Denitrobaculum</taxon>
    </lineage>
</organism>
<keyword evidence="2" id="KW-1185">Reference proteome</keyword>
<dbReference type="AlphaFoldDB" id="A0A545TT10"/>
<dbReference type="RefSeq" id="WP_142896070.1">
    <property type="nucleotide sequence ID" value="NZ_ML660054.1"/>
</dbReference>
<proteinExistence type="predicted"/>
<evidence type="ECO:0000313" key="2">
    <source>
        <dbReference type="Proteomes" id="UP000315252"/>
    </source>
</evidence>
<comment type="caution">
    <text evidence="1">The sequence shown here is derived from an EMBL/GenBank/DDBJ whole genome shotgun (WGS) entry which is preliminary data.</text>
</comment>
<reference evidence="1 2" key="1">
    <citation type="submission" date="2019-06" db="EMBL/GenBank/DDBJ databases">
        <title>Whole genome sequence for Rhodospirillaceae sp. R148.</title>
        <authorList>
            <person name="Wang G."/>
        </authorList>
    </citation>
    <scope>NUCLEOTIDE SEQUENCE [LARGE SCALE GENOMIC DNA]</scope>
    <source>
        <strain evidence="1 2">R148</strain>
    </source>
</reference>
<sequence length="70" mass="7930">MSDVIWARNVKCCTSGEWALDGLLLDVDDSFTPYVPAAELEALKAREAKLLEENQELFDRLSDMVEQVKL</sequence>
<gene>
    <name evidence="1" type="ORF">FKG95_09180</name>
</gene>
<dbReference type="EMBL" id="VHSH01000003">
    <property type="protein sequence ID" value="TQV80357.1"/>
    <property type="molecule type" value="Genomic_DNA"/>
</dbReference>
<dbReference type="Proteomes" id="UP000315252">
    <property type="component" value="Unassembled WGS sequence"/>
</dbReference>